<dbReference type="FunFam" id="3.30.450.60:FF:000003">
    <property type="entry name" value="Coatomer subunit delta"/>
    <property type="match status" value="1"/>
</dbReference>
<dbReference type="InterPro" id="IPR028565">
    <property type="entry name" value="MHD"/>
</dbReference>
<evidence type="ECO:0000256" key="12">
    <source>
        <dbReference type="SAM" id="MobiDB-lite"/>
    </source>
</evidence>
<dbReference type="PANTHER" id="PTHR10121">
    <property type="entry name" value="COATOMER SUBUNIT DELTA"/>
    <property type="match status" value="1"/>
</dbReference>
<feature type="region of interest" description="Disordered" evidence="12">
    <location>
        <begin position="162"/>
        <end position="268"/>
    </location>
</feature>
<dbReference type="Proteomes" id="UP001295684">
    <property type="component" value="Unassembled WGS sequence"/>
</dbReference>
<evidence type="ECO:0000259" key="13">
    <source>
        <dbReference type="PROSITE" id="PS51072"/>
    </source>
</evidence>
<evidence type="ECO:0000313" key="14">
    <source>
        <dbReference type="EMBL" id="CAI2366781.1"/>
    </source>
</evidence>
<keyword evidence="4 10" id="KW-0963">Cytoplasm</keyword>
<dbReference type="GO" id="GO:0015031">
    <property type="term" value="P:protein transport"/>
    <property type="evidence" value="ECO:0007669"/>
    <property type="project" value="UniProtKB-KW"/>
</dbReference>
<dbReference type="PANTHER" id="PTHR10121:SF0">
    <property type="entry name" value="COATOMER SUBUNIT DELTA"/>
    <property type="match status" value="1"/>
</dbReference>
<gene>
    <name evidence="14" type="ORF">ECRASSUSDP1_LOCUS8055</name>
</gene>
<comment type="similarity">
    <text evidence="1 10">Belongs to the adaptor complexes medium subunit family. Delta-COP subfamily.</text>
</comment>
<dbReference type="InterPro" id="IPR011012">
    <property type="entry name" value="Longin-like_dom_sf"/>
</dbReference>
<dbReference type="GO" id="GO:0000139">
    <property type="term" value="C:Golgi membrane"/>
    <property type="evidence" value="ECO:0007669"/>
    <property type="project" value="UniProtKB-SubCell"/>
</dbReference>
<dbReference type="GO" id="GO:0006890">
    <property type="term" value="P:retrograde vesicle-mediated transport, Golgi to endoplasmic reticulum"/>
    <property type="evidence" value="ECO:0007669"/>
    <property type="project" value="UniProtKB-UniRule"/>
</dbReference>
<evidence type="ECO:0000256" key="5">
    <source>
        <dbReference type="ARBA" id="ARBA00022892"/>
    </source>
</evidence>
<dbReference type="SUPFAM" id="SSF49447">
    <property type="entry name" value="Second domain of Mu2 adaptin subunit (ap50) of ap2 adaptor"/>
    <property type="match status" value="1"/>
</dbReference>
<evidence type="ECO:0000256" key="1">
    <source>
        <dbReference type="ARBA" id="ARBA00010516"/>
    </source>
</evidence>
<dbReference type="InterPro" id="IPR036168">
    <property type="entry name" value="AP2_Mu_C_sf"/>
</dbReference>
<evidence type="ECO:0000256" key="8">
    <source>
        <dbReference type="ARBA" id="ARBA00023136"/>
    </source>
</evidence>
<dbReference type="CDD" id="cd14830">
    <property type="entry name" value="Delta_COP_N"/>
    <property type="match status" value="1"/>
</dbReference>
<evidence type="ECO:0000313" key="15">
    <source>
        <dbReference type="Proteomes" id="UP001295684"/>
    </source>
</evidence>
<feature type="compositionally biased region" description="Basic and acidic residues" evidence="12">
    <location>
        <begin position="162"/>
        <end position="197"/>
    </location>
</feature>
<feature type="compositionally biased region" description="Basic and acidic residues" evidence="12">
    <location>
        <begin position="241"/>
        <end position="256"/>
    </location>
</feature>
<evidence type="ECO:0000256" key="4">
    <source>
        <dbReference type="ARBA" id="ARBA00022490"/>
    </source>
</evidence>
<dbReference type="PROSITE" id="PS51072">
    <property type="entry name" value="MHD"/>
    <property type="match status" value="1"/>
</dbReference>
<keyword evidence="9 10" id="KW-0968">Cytoplasmic vesicle</keyword>
<keyword evidence="15" id="KW-1185">Reference proteome</keyword>
<keyword evidence="6 10" id="KW-0653">Protein transport</keyword>
<keyword evidence="3 10" id="KW-0813">Transport</keyword>
<evidence type="ECO:0000256" key="9">
    <source>
        <dbReference type="ARBA" id="ARBA00023329"/>
    </source>
</evidence>
<evidence type="ECO:0000256" key="3">
    <source>
        <dbReference type="ARBA" id="ARBA00022448"/>
    </source>
</evidence>
<reference evidence="14" key="1">
    <citation type="submission" date="2023-07" db="EMBL/GenBank/DDBJ databases">
        <authorList>
            <consortium name="AG Swart"/>
            <person name="Singh M."/>
            <person name="Singh A."/>
            <person name="Seah K."/>
            <person name="Emmerich C."/>
        </authorList>
    </citation>
    <scope>NUCLEOTIDE SEQUENCE</scope>
    <source>
        <strain evidence="14">DP1</strain>
    </source>
</reference>
<comment type="subcellular location">
    <subcellularLocation>
        <location evidence="10 11">Cytoplasm</location>
    </subcellularLocation>
    <subcellularLocation>
        <location evidence="10 11">Cytoplasmic vesicle</location>
        <location evidence="10 11">COPI-coated vesicle membrane</location>
        <topology evidence="10 11">Peripheral membrane protein</topology>
        <orientation evidence="10 11">Cytoplasmic side</orientation>
    </subcellularLocation>
    <subcellularLocation>
        <location evidence="10 11">Golgi apparatus membrane</location>
        <topology evidence="10 11">Peripheral membrane protein</topology>
        <orientation evidence="10 11">Cytoplasmic side</orientation>
    </subcellularLocation>
</comment>
<comment type="caution">
    <text evidence="14">The sequence shown here is derived from an EMBL/GenBank/DDBJ whole genome shotgun (WGS) entry which is preliminary data.</text>
</comment>
<keyword evidence="7 10" id="KW-0333">Golgi apparatus</keyword>
<name>A0AAD1UF26_EUPCR</name>
<sequence>MVVISSTICDKKGKIIVGRQYIDISKLKMEEYIKTFPKLIESGSQCTYIDTDSVRYVYLPIDDLYLVLITNKMSHIIEDTEILRQLHKIILKICNTGINEKQVSNHAFDLILSFDDVITVNGYRDSVTMSQLEAYLEMDSTDEKMHMKMRKIREKEAKEIASKKMKEIKEKNKLEAKTSKDHDISESFDTPEKERKPTSKFSKLGGDKQPFGSASKSTSKGMQLGKPKKIQGASQLGKGFGFDEDKSSFFTPKEEEKEPEPEAQDENTKVDLTIKESINCEVNKFSEVCKFVIKGEASFDIPEDSEKVTQFDFGTPKPEYFKQFKIHPDIDKEQFKNDGVIVASDQEIGFAPGSSLGAFRYKITDEVESSLPFEISIFATKAAGGKQKISLELEYQEDTDNEKKSEFSNINIFIKVSDEPKLIKIDNNSTSNLDNKSGMISWMISALTEESSNSLLQFYTTTEESMLFPLIVSFDYKGSAKSVFDIYS</sequence>
<accession>A0AAD1UF26</accession>
<evidence type="ECO:0000256" key="11">
    <source>
        <dbReference type="RuleBase" id="RU366052"/>
    </source>
</evidence>
<evidence type="ECO:0000256" key="2">
    <source>
        <dbReference type="ARBA" id="ARBA00011775"/>
    </source>
</evidence>
<dbReference type="GO" id="GO:0006888">
    <property type="term" value="P:endoplasmic reticulum to Golgi vesicle-mediated transport"/>
    <property type="evidence" value="ECO:0007669"/>
    <property type="project" value="TreeGrafter"/>
</dbReference>
<feature type="compositionally biased region" description="Polar residues" evidence="12">
    <location>
        <begin position="212"/>
        <end position="221"/>
    </location>
</feature>
<comment type="subunit">
    <text evidence="2 10">Oligomeric complex that consists of at least the alpha, beta, beta', gamma, delta, epsilon and zeta subunits.</text>
</comment>
<dbReference type="EMBL" id="CAMPGE010007864">
    <property type="protein sequence ID" value="CAI2366781.1"/>
    <property type="molecule type" value="Genomic_DNA"/>
</dbReference>
<dbReference type="GO" id="GO:0030126">
    <property type="term" value="C:COPI vesicle coat"/>
    <property type="evidence" value="ECO:0007669"/>
    <property type="project" value="UniProtKB-UniRule"/>
</dbReference>
<keyword evidence="5 10" id="KW-0931">ER-Golgi transport</keyword>
<evidence type="ECO:0000256" key="6">
    <source>
        <dbReference type="ARBA" id="ARBA00022927"/>
    </source>
</evidence>
<feature type="domain" description="MHD" evidence="13">
    <location>
        <begin position="267"/>
        <end position="488"/>
    </location>
</feature>
<proteinExistence type="inferred from homology"/>
<evidence type="ECO:0000256" key="7">
    <source>
        <dbReference type="ARBA" id="ARBA00023034"/>
    </source>
</evidence>
<dbReference type="SUPFAM" id="SSF64356">
    <property type="entry name" value="SNARE-like"/>
    <property type="match status" value="1"/>
</dbReference>
<dbReference type="Gene3D" id="3.30.450.60">
    <property type="match status" value="1"/>
</dbReference>
<dbReference type="GO" id="GO:0051645">
    <property type="term" value="P:Golgi localization"/>
    <property type="evidence" value="ECO:0007669"/>
    <property type="project" value="TreeGrafter"/>
</dbReference>
<comment type="function">
    <text evidence="10">The coatomer is a cytosolic protein complex that binds to dilysine motifs and reversibly associates with Golgi non-clathrin-coated vesicles, which further mediate biosynthetic protein transport from the ER, via the Golgi up to the trans Golgi network. Coatomer complex is required for budding from Golgi membranes, and is essential for the retrograde Golgi-to-ER transport of dilysine-tagged proteins.</text>
</comment>
<dbReference type="Gene3D" id="2.60.40.1170">
    <property type="entry name" value="Mu homology domain, subdomain B"/>
    <property type="match status" value="2"/>
</dbReference>
<protein>
    <recommendedName>
        <fullName evidence="10">Coatomer subunit delta</fullName>
    </recommendedName>
</protein>
<dbReference type="AlphaFoldDB" id="A0AAD1UF26"/>
<keyword evidence="8 10" id="KW-0472">Membrane</keyword>
<organism evidence="14 15">
    <name type="scientific">Euplotes crassus</name>
    <dbReference type="NCBI Taxonomy" id="5936"/>
    <lineage>
        <taxon>Eukaryota</taxon>
        <taxon>Sar</taxon>
        <taxon>Alveolata</taxon>
        <taxon>Ciliophora</taxon>
        <taxon>Intramacronucleata</taxon>
        <taxon>Spirotrichea</taxon>
        <taxon>Hypotrichia</taxon>
        <taxon>Euplotida</taxon>
        <taxon>Euplotidae</taxon>
        <taxon>Moneuplotes</taxon>
    </lineage>
</organism>
<dbReference type="InterPro" id="IPR027059">
    <property type="entry name" value="Coatomer_dsu"/>
</dbReference>
<evidence type="ECO:0000256" key="10">
    <source>
        <dbReference type="RuleBase" id="RU364018"/>
    </source>
</evidence>